<reference evidence="2" key="3">
    <citation type="submission" date="2015-06" db="UniProtKB">
        <authorList>
            <consortium name="EnsemblMetazoa"/>
        </authorList>
    </citation>
    <scope>IDENTIFICATION</scope>
</reference>
<dbReference type="GeneID" id="20198663"/>
<protein>
    <submittedName>
        <fullName evidence="1 2">Uncharacterized protein</fullName>
    </submittedName>
</protein>
<dbReference type="OrthoDB" id="10661963at2759"/>
<dbReference type="KEGG" id="hro:HELRODRAFT_160275"/>
<dbReference type="EMBL" id="AMQM01000560">
    <property type="status" value="NOT_ANNOTATED_CDS"/>
    <property type="molecule type" value="Genomic_DNA"/>
</dbReference>
<proteinExistence type="predicted"/>
<name>T1EQ13_HELRO</name>
<dbReference type="InParanoid" id="T1EQ13"/>
<dbReference type="EMBL" id="KB096324">
    <property type="protein sequence ID" value="ESO06127.1"/>
    <property type="molecule type" value="Genomic_DNA"/>
</dbReference>
<reference evidence="1 3" key="2">
    <citation type="journal article" date="2013" name="Nature">
        <title>Insights into bilaterian evolution from three spiralian genomes.</title>
        <authorList>
            <person name="Simakov O."/>
            <person name="Marletaz F."/>
            <person name="Cho S.J."/>
            <person name="Edsinger-Gonzales E."/>
            <person name="Havlak P."/>
            <person name="Hellsten U."/>
            <person name="Kuo D.H."/>
            <person name="Larsson T."/>
            <person name="Lv J."/>
            <person name="Arendt D."/>
            <person name="Savage R."/>
            <person name="Osoegawa K."/>
            <person name="de Jong P."/>
            <person name="Grimwood J."/>
            <person name="Chapman J.A."/>
            <person name="Shapiro H."/>
            <person name="Aerts A."/>
            <person name="Otillar R.P."/>
            <person name="Terry A.Y."/>
            <person name="Boore J.L."/>
            <person name="Grigoriev I.V."/>
            <person name="Lindberg D.R."/>
            <person name="Seaver E.C."/>
            <person name="Weisblat D.A."/>
            <person name="Putnam N.H."/>
            <person name="Rokhsar D.S."/>
        </authorList>
    </citation>
    <scope>NUCLEOTIDE SEQUENCE</scope>
</reference>
<organism evidence="2 3">
    <name type="scientific">Helobdella robusta</name>
    <name type="common">Californian leech</name>
    <dbReference type="NCBI Taxonomy" id="6412"/>
    <lineage>
        <taxon>Eukaryota</taxon>
        <taxon>Metazoa</taxon>
        <taxon>Spiralia</taxon>
        <taxon>Lophotrochozoa</taxon>
        <taxon>Annelida</taxon>
        <taxon>Clitellata</taxon>
        <taxon>Hirudinea</taxon>
        <taxon>Rhynchobdellida</taxon>
        <taxon>Glossiphoniidae</taxon>
        <taxon>Helobdella</taxon>
    </lineage>
</organism>
<dbReference type="Proteomes" id="UP000015101">
    <property type="component" value="Unassembled WGS sequence"/>
</dbReference>
<reference evidence="3" key="1">
    <citation type="submission" date="2012-12" db="EMBL/GenBank/DDBJ databases">
        <authorList>
            <person name="Hellsten U."/>
            <person name="Grimwood J."/>
            <person name="Chapman J.A."/>
            <person name="Shapiro H."/>
            <person name="Aerts A."/>
            <person name="Otillar R.P."/>
            <person name="Terry A.Y."/>
            <person name="Boore J.L."/>
            <person name="Simakov O."/>
            <person name="Marletaz F."/>
            <person name="Cho S.-J."/>
            <person name="Edsinger-Gonzales E."/>
            <person name="Havlak P."/>
            <person name="Kuo D.-H."/>
            <person name="Larsson T."/>
            <person name="Lv J."/>
            <person name="Arendt D."/>
            <person name="Savage R."/>
            <person name="Osoegawa K."/>
            <person name="de Jong P."/>
            <person name="Lindberg D.R."/>
            <person name="Seaver E.C."/>
            <person name="Weisblat D.A."/>
            <person name="Putnam N.H."/>
            <person name="Grigoriev I.V."/>
            <person name="Rokhsar D.S."/>
        </authorList>
    </citation>
    <scope>NUCLEOTIDE SEQUENCE</scope>
</reference>
<evidence type="ECO:0000313" key="2">
    <source>
        <dbReference type="EnsemblMetazoa" id="HelroP160275"/>
    </source>
</evidence>
<accession>T1EQ13</accession>
<dbReference type="CTD" id="20198663"/>
<dbReference type="EnsemblMetazoa" id="HelroT160275">
    <property type="protein sequence ID" value="HelroP160275"/>
    <property type="gene ID" value="HelroG160275"/>
</dbReference>
<keyword evidence="3" id="KW-1185">Reference proteome</keyword>
<sequence length="574" mass="66852">MFMSRSKDEPVENVFVVLRRYGFDRGLIYNVFSHGTEDFQKRPYKTRYVHSEAEISDFEPPELPSPGTSFKQAALKSMNTATKTNHYKSFLLRQPGHHDKNFNYLLKLYKPRHKRRCRTRHLFPSAGRYGEYEMRRVLSNRSLTESESEIENMSFISDDQNDYDSFHGSTNSLDRSAAKIENPIYKSLMKYKKLKMMGRDPNKLNSNPFNFPEPRIFSLEKYDDIAKIWLEQVDKKTVKKSDTMYLSVLPDGKDLPISLRPSKSYTPESDFSYNIRPQWVMARSRINIKKQLFDQFSESAFDHNVSTNFGKHLVLFFKVGYNWLELAWILFGDLLKESQIVRLIKDVQLKHPNNLTSQAFYPNSKCASILYSGHSVKQERHKTRSLQLIWLNVTDLMQRWWHTKGDGATIQELQKALDLLQIFYIEEELNDNEQPENSHFKVTEDILDVGVVTTKNPNVSRMSEEYNTKSLNNSFINSSRETKFVDDLSPEKVLKKNQFNSNGMNELLTSVNKLSRRNPHDESSDASNVVAFGKEENKKDTLDVSSTLTKKTTLKDRKKSPVGIYINLKILTKL</sequence>
<dbReference type="AlphaFoldDB" id="T1EQ13"/>
<evidence type="ECO:0000313" key="1">
    <source>
        <dbReference type="EMBL" id="ESO06127.1"/>
    </source>
</evidence>
<dbReference type="RefSeq" id="XP_009015495.1">
    <property type="nucleotide sequence ID" value="XM_009017247.1"/>
</dbReference>
<evidence type="ECO:0000313" key="3">
    <source>
        <dbReference type="Proteomes" id="UP000015101"/>
    </source>
</evidence>
<dbReference type="HOGENOM" id="CLU_475122_0_0_1"/>
<gene>
    <name evidence="2" type="primary">20198663</name>
    <name evidence="1" type="ORF">HELRODRAFT_160275</name>
</gene>